<proteinExistence type="predicted"/>
<organism evidence="1 2">
    <name type="scientific">Streptomyces alboflavus</name>
    <dbReference type="NCBI Taxonomy" id="67267"/>
    <lineage>
        <taxon>Bacteria</taxon>
        <taxon>Bacillati</taxon>
        <taxon>Actinomycetota</taxon>
        <taxon>Actinomycetes</taxon>
        <taxon>Kitasatosporales</taxon>
        <taxon>Streptomycetaceae</taxon>
        <taxon>Streptomyces</taxon>
    </lineage>
</organism>
<dbReference type="EMBL" id="CP021748">
    <property type="protein sequence ID" value="ARX81592.1"/>
    <property type="molecule type" value="Genomic_DNA"/>
</dbReference>
<keyword evidence="2" id="KW-1185">Reference proteome</keyword>
<sequence>MTTTLRRWLNAILHRGLSHDTTPLPRRSDTFDHWLRDQREKADPVAWHVIDGLLDTYRLHADTGTPLNEHICTCRAIGECECYVEADRRAS</sequence>
<dbReference type="RefSeq" id="WP_087882982.1">
    <property type="nucleotide sequence ID" value="NZ_CP021748.1"/>
</dbReference>
<dbReference type="AlphaFoldDB" id="A0A1Z1W5C5"/>
<reference evidence="1 2" key="1">
    <citation type="submission" date="2017-05" db="EMBL/GenBank/DDBJ databases">
        <title>Streptomyces alboflavus Genome sequencing and assembly.</title>
        <authorList>
            <person name="Wang Y."/>
            <person name="Du B."/>
            <person name="Ding Y."/>
            <person name="Liu H."/>
            <person name="Hou Q."/>
            <person name="Liu K."/>
            <person name="Wang C."/>
            <person name="Yao L."/>
        </authorList>
    </citation>
    <scope>NUCLEOTIDE SEQUENCE [LARGE SCALE GENOMIC DNA]</scope>
    <source>
        <strain evidence="1 2">MDJK44</strain>
    </source>
</reference>
<dbReference type="KEGG" id="salf:SMD44_00990"/>
<dbReference type="Proteomes" id="UP000195880">
    <property type="component" value="Chromosome"/>
</dbReference>
<evidence type="ECO:0000313" key="2">
    <source>
        <dbReference type="Proteomes" id="UP000195880"/>
    </source>
</evidence>
<dbReference type="OrthoDB" id="4325357at2"/>
<gene>
    <name evidence="1" type="ORF">SMD44_00990</name>
</gene>
<accession>A0A1Z1W5C5</accession>
<protein>
    <submittedName>
        <fullName evidence="1">Uncharacterized protein</fullName>
    </submittedName>
</protein>
<name>A0A1Z1W5C5_9ACTN</name>
<evidence type="ECO:0000313" key="1">
    <source>
        <dbReference type="EMBL" id="ARX81592.1"/>
    </source>
</evidence>